<evidence type="ECO:0000313" key="2">
    <source>
        <dbReference type="Proteomes" id="UP001165275"/>
    </source>
</evidence>
<sequence>MSAKPVILNGDTTTHGGTVIVTGGHSTWENIKIAHVGDDVFCPLCKGMFEIIDSGSATIINGNKIATAGMITSCGAILIPSQHQFNAI</sequence>
<keyword evidence="2" id="KW-1185">Reference proteome</keyword>
<dbReference type="InterPro" id="IPR008727">
    <property type="entry name" value="PAAR_motif"/>
</dbReference>
<dbReference type="Pfam" id="PF05488">
    <property type="entry name" value="PAAR_motif"/>
    <property type="match status" value="1"/>
</dbReference>
<evidence type="ECO:0000313" key="1">
    <source>
        <dbReference type="EMBL" id="MCL1029416.1"/>
    </source>
</evidence>
<comment type="caution">
    <text evidence="1">The sequence shown here is derived from an EMBL/GenBank/DDBJ whole genome shotgun (WGS) entry which is preliminary data.</text>
</comment>
<dbReference type="RefSeq" id="WP_248945635.1">
    <property type="nucleotide sequence ID" value="NZ_JAGQDC010000006.1"/>
</dbReference>
<organism evidence="1 2">
    <name type="scientific">Serratia silvae</name>
    <dbReference type="NCBI Taxonomy" id="2824122"/>
    <lineage>
        <taxon>Bacteria</taxon>
        <taxon>Pseudomonadati</taxon>
        <taxon>Pseudomonadota</taxon>
        <taxon>Gammaproteobacteria</taxon>
        <taxon>Enterobacterales</taxon>
        <taxon>Yersiniaceae</taxon>
        <taxon>Serratia</taxon>
    </lineage>
</organism>
<dbReference type="Gene3D" id="2.60.200.60">
    <property type="match status" value="1"/>
</dbReference>
<dbReference type="Proteomes" id="UP001165275">
    <property type="component" value="Unassembled WGS sequence"/>
</dbReference>
<protein>
    <submittedName>
        <fullName evidence="1">PAAR domain-containing protein</fullName>
    </submittedName>
</protein>
<gene>
    <name evidence="1" type="ORF">KAJ71_10345</name>
</gene>
<dbReference type="EMBL" id="JAGQDC010000006">
    <property type="protein sequence ID" value="MCL1029416.1"/>
    <property type="molecule type" value="Genomic_DNA"/>
</dbReference>
<reference evidence="1" key="1">
    <citation type="submission" date="2021-04" db="EMBL/GenBank/DDBJ databases">
        <title>Genome sequence of Serratia sp. arafor3.</title>
        <authorList>
            <person name="Besaury L."/>
        </authorList>
    </citation>
    <scope>NUCLEOTIDE SEQUENCE</scope>
    <source>
        <strain evidence="1">Arafor3</strain>
    </source>
</reference>
<proteinExistence type="predicted"/>
<name>A0ABT0KBU4_9GAMM</name>
<dbReference type="CDD" id="cd14744">
    <property type="entry name" value="PAAR_CT_2"/>
    <property type="match status" value="1"/>
</dbReference>
<accession>A0ABT0KBU4</accession>